<proteinExistence type="predicted"/>
<gene>
    <name evidence="2" type="ORF">ABVK25_001466</name>
</gene>
<name>A0ABR4BJ52_9LECA</name>
<reference evidence="2 3" key="1">
    <citation type="submission" date="2024-09" db="EMBL/GenBank/DDBJ databases">
        <title>Rethinking Asexuality: The Enigmatic Case of Functional Sexual Genes in Lepraria (Stereocaulaceae).</title>
        <authorList>
            <person name="Doellman M."/>
            <person name="Sun Y."/>
            <person name="Barcenas-Pena A."/>
            <person name="Lumbsch H.T."/>
            <person name="Grewe F."/>
        </authorList>
    </citation>
    <scope>NUCLEOTIDE SEQUENCE [LARGE SCALE GENOMIC DNA]</scope>
    <source>
        <strain evidence="2 3">Grewe 0041</strain>
    </source>
</reference>
<accession>A0ABR4BJ52</accession>
<protein>
    <recommendedName>
        <fullName evidence="4">Myb-like domain-containing protein</fullName>
    </recommendedName>
</protein>
<evidence type="ECO:0000313" key="2">
    <source>
        <dbReference type="EMBL" id="KAL2057849.1"/>
    </source>
</evidence>
<evidence type="ECO:0008006" key="4">
    <source>
        <dbReference type="Google" id="ProtNLM"/>
    </source>
</evidence>
<feature type="region of interest" description="Disordered" evidence="1">
    <location>
        <begin position="118"/>
        <end position="257"/>
    </location>
</feature>
<comment type="caution">
    <text evidence="2">The sequence shown here is derived from an EMBL/GenBank/DDBJ whole genome shotgun (WGS) entry which is preliminary data.</text>
</comment>
<evidence type="ECO:0000256" key="1">
    <source>
        <dbReference type="SAM" id="MobiDB-lite"/>
    </source>
</evidence>
<keyword evidence="3" id="KW-1185">Reference proteome</keyword>
<dbReference type="EMBL" id="JBHFEH010000003">
    <property type="protein sequence ID" value="KAL2057849.1"/>
    <property type="molecule type" value="Genomic_DNA"/>
</dbReference>
<dbReference type="Proteomes" id="UP001590951">
    <property type="component" value="Unassembled WGS sequence"/>
</dbReference>
<feature type="compositionally biased region" description="Basic and acidic residues" evidence="1">
    <location>
        <begin position="128"/>
        <end position="141"/>
    </location>
</feature>
<organism evidence="2 3">
    <name type="scientific">Lepraria finkii</name>
    <dbReference type="NCBI Taxonomy" id="1340010"/>
    <lineage>
        <taxon>Eukaryota</taxon>
        <taxon>Fungi</taxon>
        <taxon>Dikarya</taxon>
        <taxon>Ascomycota</taxon>
        <taxon>Pezizomycotina</taxon>
        <taxon>Lecanoromycetes</taxon>
        <taxon>OSLEUM clade</taxon>
        <taxon>Lecanoromycetidae</taxon>
        <taxon>Lecanorales</taxon>
        <taxon>Lecanorineae</taxon>
        <taxon>Stereocaulaceae</taxon>
        <taxon>Lepraria</taxon>
    </lineage>
</organism>
<sequence length="257" mass="28809">MDWSDVDDGIIVYWRSKGASWTCIADILATKTSSRVRNHRTVSSRYAKLVDQERDRRRDPFQDPRTSRWNEGVVTAFLQHIVPRDIGLVCGIEDRELAVLRRHESSYLNVMGVRHSDYAGNSRQETGQARDQRDRNPDGTLRHGNRIPQPSRHAPLPQINQGDGGGYGRGVPQPFVPANPYANPSRGHGGDRQDRNNYQPPVPPRISYHTQGPVGGPDDAYAQGLTDNLGAHSYGNWYGPGPRPDHIYDPPRPPPRG</sequence>
<evidence type="ECO:0000313" key="3">
    <source>
        <dbReference type="Proteomes" id="UP001590951"/>
    </source>
</evidence>